<dbReference type="GO" id="GO:0042803">
    <property type="term" value="F:protein homodimerization activity"/>
    <property type="evidence" value="ECO:0007669"/>
    <property type="project" value="InterPro"/>
</dbReference>
<reference evidence="6" key="1">
    <citation type="submission" date="2023-07" db="EMBL/GenBank/DDBJ databases">
        <authorList>
            <person name="Pelsma A.J. K."/>
        </authorList>
    </citation>
    <scope>NUCLEOTIDE SEQUENCE</scope>
</reference>
<dbReference type="PANTHER" id="PTHR21237">
    <property type="entry name" value="GRPE PROTEIN"/>
    <property type="match status" value="1"/>
</dbReference>
<keyword evidence="4" id="KW-0175">Coiled coil</keyword>
<evidence type="ECO:0000256" key="2">
    <source>
        <dbReference type="ARBA" id="ARBA00009054"/>
    </source>
</evidence>
<dbReference type="GO" id="GO:0005759">
    <property type="term" value="C:mitochondrial matrix"/>
    <property type="evidence" value="ECO:0007669"/>
    <property type="project" value="UniProtKB-SubCell"/>
</dbReference>
<dbReference type="Gene3D" id="2.30.22.10">
    <property type="entry name" value="Head domain of nucleotide exchange factor GrpE"/>
    <property type="match status" value="1"/>
</dbReference>
<dbReference type="InterPro" id="IPR000740">
    <property type="entry name" value="GrpE"/>
</dbReference>
<evidence type="ECO:0000256" key="5">
    <source>
        <dbReference type="SAM" id="MobiDB-lite"/>
    </source>
</evidence>
<feature type="coiled-coil region" evidence="4">
    <location>
        <begin position="45"/>
        <end position="83"/>
    </location>
</feature>
<feature type="region of interest" description="Disordered" evidence="5">
    <location>
        <begin position="1"/>
        <end position="44"/>
    </location>
</feature>
<organism evidence="6">
    <name type="scientific">freshwater sediment metagenome</name>
    <dbReference type="NCBI Taxonomy" id="556182"/>
    <lineage>
        <taxon>unclassified sequences</taxon>
        <taxon>metagenomes</taxon>
        <taxon>ecological metagenomes</taxon>
    </lineage>
</organism>
<dbReference type="SUPFAM" id="SSF51064">
    <property type="entry name" value="Head domain of nucleotide exchange factor GrpE"/>
    <property type="match status" value="1"/>
</dbReference>
<gene>
    <name evidence="6" type="ORF">AMST5_02292</name>
</gene>
<dbReference type="PANTHER" id="PTHR21237:SF23">
    <property type="entry name" value="GRPE PROTEIN HOMOLOG, MITOCHONDRIAL"/>
    <property type="match status" value="1"/>
</dbReference>
<keyword evidence="3" id="KW-0143">Chaperone</keyword>
<evidence type="ECO:0000313" key="6">
    <source>
        <dbReference type="EMBL" id="CAJ0871107.1"/>
    </source>
</evidence>
<dbReference type="GO" id="GO:0000774">
    <property type="term" value="F:adenyl-nucleotide exchange factor activity"/>
    <property type="evidence" value="ECO:0007669"/>
    <property type="project" value="InterPro"/>
</dbReference>
<dbReference type="NCBIfam" id="NF010739">
    <property type="entry name" value="PRK14141.1"/>
    <property type="match status" value="1"/>
</dbReference>
<accession>A0AA48RDG2</accession>
<dbReference type="FunFam" id="2.30.22.10:FF:000002">
    <property type="entry name" value="GrpE protein homolog"/>
    <property type="match status" value="1"/>
</dbReference>
<dbReference type="InterPro" id="IPR009012">
    <property type="entry name" value="GrpE_head"/>
</dbReference>
<dbReference type="CDD" id="cd00446">
    <property type="entry name" value="GrpE"/>
    <property type="match status" value="1"/>
</dbReference>
<comment type="similarity">
    <text evidence="2">Belongs to the GrpE family.</text>
</comment>
<sequence length="201" mass="21676">MSDQSNADNTPQTPPGAEGNAAQASSLSQPSAESSVNEPEPFTELENLHAEVAALKDRLLRAMAEAENIRRRAEKEVADARVYGVANFAREMLPFADNLRRAAESVSAEARASLDTVATALLEGLEVTERDFMSRLGRFGVKQIEALGAKFDPNLHEALYEIPDETKPAGTVAQVMEQGYTIGERVLRPAKVGVTRGGPRA</sequence>
<dbReference type="SUPFAM" id="SSF58014">
    <property type="entry name" value="Coiled-coil domain of nucleotide exchange factor GrpE"/>
    <property type="match status" value="1"/>
</dbReference>
<dbReference type="GO" id="GO:0051087">
    <property type="term" value="F:protein-folding chaperone binding"/>
    <property type="evidence" value="ECO:0007669"/>
    <property type="project" value="InterPro"/>
</dbReference>
<dbReference type="Pfam" id="PF01025">
    <property type="entry name" value="GrpE"/>
    <property type="match status" value="1"/>
</dbReference>
<dbReference type="Gene3D" id="3.90.20.20">
    <property type="match status" value="1"/>
</dbReference>
<dbReference type="GO" id="GO:0006457">
    <property type="term" value="P:protein folding"/>
    <property type="evidence" value="ECO:0007669"/>
    <property type="project" value="InterPro"/>
</dbReference>
<evidence type="ECO:0000256" key="3">
    <source>
        <dbReference type="ARBA" id="ARBA00023186"/>
    </source>
</evidence>
<dbReference type="PROSITE" id="PS01071">
    <property type="entry name" value="GRPE"/>
    <property type="match status" value="1"/>
</dbReference>
<feature type="compositionally biased region" description="Low complexity" evidence="5">
    <location>
        <begin position="21"/>
        <end position="35"/>
    </location>
</feature>
<evidence type="ECO:0000256" key="4">
    <source>
        <dbReference type="SAM" id="Coils"/>
    </source>
</evidence>
<comment type="subcellular location">
    <subcellularLocation>
        <location evidence="1">Mitochondrion matrix</location>
    </subcellularLocation>
</comment>
<dbReference type="GO" id="GO:0051082">
    <property type="term" value="F:unfolded protein binding"/>
    <property type="evidence" value="ECO:0007669"/>
    <property type="project" value="TreeGrafter"/>
</dbReference>
<dbReference type="AlphaFoldDB" id="A0AA48RDG2"/>
<proteinExistence type="inferred from homology"/>
<protein>
    <recommendedName>
        <fullName evidence="7">Protein GrpE</fullName>
    </recommendedName>
</protein>
<dbReference type="EMBL" id="OY288114">
    <property type="protein sequence ID" value="CAJ0871107.1"/>
    <property type="molecule type" value="Genomic_DNA"/>
</dbReference>
<dbReference type="PRINTS" id="PR00773">
    <property type="entry name" value="GRPEPROTEIN"/>
</dbReference>
<evidence type="ECO:0008006" key="7">
    <source>
        <dbReference type="Google" id="ProtNLM"/>
    </source>
</evidence>
<name>A0AA48RDG2_9ZZZZ</name>
<evidence type="ECO:0000256" key="1">
    <source>
        <dbReference type="ARBA" id="ARBA00004305"/>
    </source>
</evidence>
<dbReference type="HAMAP" id="MF_01151">
    <property type="entry name" value="GrpE"/>
    <property type="match status" value="1"/>
</dbReference>
<dbReference type="InterPro" id="IPR013805">
    <property type="entry name" value="GrpE_CC"/>
</dbReference>
<feature type="compositionally biased region" description="Polar residues" evidence="5">
    <location>
        <begin position="1"/>
        <end position="11"/>
    </location>
</feature>